<reference evidence="1 2" key="1">
    <citation type="submission" date="2024-09" db="EMBL/GenBank/DDBJ databases">
        <title>Paenibacillus zeirhizospherea sp. nov., isolated from surface of the maize (Zea mays) roots in a horticulture field, Hungary.</title>
        <authorList>
            <person name="Marton D."/>
            <person name="Farkas M."/>
            <person name="Bedics A."/>
            <person name="Toth E."/>
            <person name="Tancsics A."/>
            <person name="Boka K."/>
            <person name="Maroti G."/>
            <person name="Kriszt B."/>
            <person name="Cserhati M."/>
        </authorList>
    </citation>
    <scope>NUCLEOTIDE SEQUENCE [LARGE SCALE GENOMIC DNA]</scope>
    <source>
        <strain evidence="1 2">KCTC 33519</strain>
    </source>
</reference>
<keyword evidence="2" id="KW-1185">Reference proteome</keyword>
<protein>
    <recommendedName>
        <fullName evidence="3">CopG family transcriptional regulator</fullName>
    </recommendedName>
</protein>
<proteinExistence type="predicted"/>
<organism evidence="1 2">
    <name type="scientific">Paenibacillus enshidis</name>
    <dbReference type="NCBI Taxonomy" id="1458439"/>
    <lineage>
        <taxon>Bacteria</taxon>
        <taxon>Bacillati</taxon>
        <taxon>Bacillota</taxon>
        <taxon>Bacilli</taxon>
        <taxon>Bacillales</taxon>
        <taxon>Paenibacillaceae</taxon>
        <taxon>Paenibacillus</taxon>
    </lineage>
</organism>
<dbReference type="RefSeq" id="WP_375357157.1">
    <property type="nucleotide sequence ID" value="NZ_JBHHMI010000021.1"/>
</dbReference>
<evidence type="ECO:0000313" key="2">
    <source>
        <dbReference type="Proteomes" id="UP001580346"/>
    </source>
</evidence>
<name>A0ABV5AXB6_9BACL</name>
<evidence type="ECO:0008006" key="3">
    <source>
        <dbReference type="Google" id="ProtNLM"/>
    </source>
</evidence>
<comment type="caution">
    <text evidence="1">The sequence shown here is derived from an EMBL/GenBank/DDBJ whole genome shotgun (WGS) entry which is preliminary data.</text>
</comment>
<gene>
    <name evidence="1" type="ORF">ACE41H_19035</name>
</gene>
<sequence>MAKKKQPLVDFIDTFPSPVTDSLFQITAKHPPAPPAEASEYTSVRKSQRFEDIYMRQTLFLRKDLIERLSNIAATQSKGFKTRFINEVLEKGLDDFEKSGVF</sequence>
<dbReference type="Proteomes" id="UP001580346">
    <property type="component" value="Unassembled WGS sequence"/>
</dbReference>
<accession>A0ABV5AXB6</accession>
<dbReference type="EMBL" id="JBHHMI010000021">
    <property type="protein sequence ID" value="MFB5268860.1"/>
    <property type="molecule type" value="Genomic_DNA"/>
</dbReference>
<evidence type="ECO:0000313" key="1">
    <source>
        <dbReference type="EMBL" id="MFB5268860.1"/>
    </source>
</evidence>